<sequence length="139" mass="15669">MTLLLIYTFGVIHFNYSVCYNFQDSMGSCLCSRRKESDVETGKVEEDIKDGQNAAEELPGVVDNTEGVEENIKDGHDAAEELPEVLNNRVDNTAPLKVQAQVPPDPHDPAAYNHPHAIVDDDEKLIRTELERDKYQREV</sequence>
<keyword evidence="1" id="KW-0732">Signal</keyword>
<evidence type="ECO:0000256" key="1">
    <source>
        <dbReference type="SAM" id="SignalP"/>
    </source>
</evidence>
<protein>
    <submittedName>
        <fullName evidence="2">Uncharacterized protein</fullName>
    </submittedName>
</protein>
<dbReference type="InParanoid" id="A0A1X7T2B7"/>
<organism evidence="2">
    <name type="scientific">Amphimedon queenslandica</name>
    <name type="common">Sponge</name>
    <dbReference type="NCBI Taxonomy" id="400682"/>
    <lineage>
        <taxon>Eukaryota</taxon>
        <taxon>Metazoa</taxon>
        <taxon>Porifera</taxon>
        <taxon>Demospongiae</taxon>
        <taxon>Heteroscleromorpha</taxon>
        <taxon>Haplosclerida</taxon>
        <taxon>Niphatidae</taxon>
        <taxon>Amphimedon</taxon>
    </lineage>
</organism>
<evidence type="ECO:0000313" key="2">
    <source>
        <dbReference type="EnsemblMetazoa" id="Aqu2.1.08496_001"/>
    </source>
</evidence>
<dbReference type="EnsemblMetazoa" id="Aqu2.1.08496_001">
    <property type="protein sequence ID" value="Aqu2.1.08496_001"/>
    <property type="gene ID" value="Aqu2.1.08496"/>
</dbReference>
<proteinExistence type="predicted"/>
<feature type="signal peptide" evidence="1">
    <location>
        <begin position="1"/>
        <end position="19"/>
    </location>
</feature>
<name>A0A1X7T2B7_AMPQE</name>
<feature type="chain" id="PRO_5012575543" evidence="1">
    <location>
        <begin position="20"/>
        <end position="139"/>
    </location>
</feature>
<accession>A0A1X7T2B7</accession>
<dbReference type="AlphaFoldDB" id="A0A1X7T2B7"/>
<reference evidence="2" key="1">
    <citation type="submission" date="2017-05" db="UniProtKB">
        <authorList>
            <consortium name="EnsemblMetazoa"/>
        </authorList>
    </citation>
    <scope>IDENTIFICATION</scope>
</reference>